<accession>A0A543JMM8</accession>
<organism evidence="2 3">
    <name type="scientific">Saccharothrix saharensis</name>
    <dbReference type="NCBI Taxonomy" id="571190"/>
    <lineage>
        <taxon>Bacteria</taxon>
        <taxon>Bacillati</taxon>
        <taxon>Actinomycetota</taxon>
        <taxon>Actinomycetes</taxon>
        <taxon>Pseudonocardiales</taxon>
        <taxon>Pseudonocardiaceae</taxon>
        <taxon>Saccharothrix</taxon>
    </lineage>
</organism>
<dbReference type="InterPro" id="IPR015943">
    <property type="entry name" value="WD40/YVTN_repeat-like_dom_sf"/>
</dbReference>
<protein>
    <submittedName>
        <fullName evidence="2">Uncharacterized protein</fullName>
    </submittedName>
</protein>
<keyword evidence="3" id="KW-1185">Reference proteome</keyword>
<evidence type="ECO:0000256" key="1">
    <source>
        <dbReference type="SAM" id="MobiDB-lite"/>
    </source>
</evidence>
<feature type="compositionally biased region" description="Pro residues" evidence="1">
    <location>
        <begin position="98"/>
        <end position="108"/>
    </location>
</feature>
<dbReference type="AlphaFoldDB" id="A0A543JMM8"/>
<reference evidence="2 3" key="1">
    <citation type="submission" date="2019-06" db="EMBL/GenBank/DDBJ databases">
        <title>Sequencing the genomes of 1000 actinobacteria strains.</title>
        <authorList>
            <person name="Klenk H.-P."/>
        </authorList>
    </citation>
    <scope>NUCLEOTIDE SEQUENCE [LARGE SCALE GENOMIC DNA]</scope>
    <source>
        <strain evidence="2 3">DSM 45456</strain>
    </source>
</reference>
<sequence length="197" mass="21361">MGFTYDVLCKSCAEREDPRLTVLCVGCAERVDDHSDVLGWIGQPEVRHHDAEPRGTWTTRECAVEPVNERCVAAVPDGWLVLTAAGLVEVGSRRPAVPVPLPAEPPDTLPDAPRPALHTSPDGRHAAVVTDFGRHGVVVDLVTGEPVLSLDRGDYRYRHTPFPVAFVGGVLVTATDWNRLDAFDPATGRLLTDRVTA</sequence>
<dbReference type="InterPro" id="IPR011044">
    <property type="entry name" value="Quino_amine_DH_bsu"/>
</dbReference>
<feature type="region of interest" description="Disordered" evidence="1">
    <location>
        <begin position="98"/>
        <end position="117"/>
    </location>
</feature>
<comment type="caution">
    <text evidence="2">The sequence shown here is derived from an EMBL/GenBank/DDBJ whole genome shotgun (WGS) entry which is preliminary data.</text>
</comment>
<dbReference type="EMBL" id="VFPP01000001">
    <property type="protein sequence ID" value="TQM84034.1"/>
    <property type="molecule type" value="Genomic_DNA"/>
</dbReference>
<proteinExistence type="predicted"/>
<dbReference type="Gene3D" id="2.130.10.10">
    <property type="entry name" value="YVTN repeat-like/Quinoprotein amine dehydrogenase"/>
    <property type="match status" value="1"/>
</dbReference>
<evidence type="ECO:0000313" key="3">
    <source>
        <dbReference type="Proteomes" id="UP000316628"/>
    </source>
</evidence>
<evidence type="ECO:0000313" key="2">
    <source>
        <dbReference type="EMBL" id="TQM84034.1"/>
    </source>
</evidence>
<gene>
    <name evidence="2" type="ORF">FHX81_6472</name>
</gene>
<dbReference type="SUPFAM" id="SSF50969">
    <property type="entry name" value="YVTN repeat-like/Quinoprotein amine dehydrogenase"/>
    <property type="match status" value="1"/>
</dbReference>
<name>A0A543JMM8_9PSEU</name>
<dbReference type="Proteomes" id="UP000316628">
    <property type="component" value="Unassembled WGS sequence"/>
</dbReference>